<evidence type="ECO:0000313" key="19">
    <source>
        <dbReference type="EMBL" id="QHB26055.1"/>
    </source>
</evidence>
<dbReference type="Gene3D" id="2.40.170.20">
    <property type="entry name" value="TonB-dependent receptor, beta-barrel domain"/>
    <property type="match status" value="1"/>
</dbReference>
<dbReference type="Gene3D" id="3.55.50.30">
    <property type="match status" value="1"/>
</dbReference>
<dbReference type="SUPFAM" id="SSF56935">
    <property type="entry name" value="Porins"/>
    <property type="match status" value="1"/>
</dbReference>
<reference evidence="19 20" key="1">
    <citation type="submission" date="2019-05" db="EMBL/GenBank/DDBJ databases">
        <title>Complete genome sequence of Pseudomonas Pseudomonas resinovorans.</title>
        <authorList>
            <person name="Chen H.-P."/>
        </authorList>
    </citation>
    <scope>NUCLEOTIDE SEQUENCE [LARGE SCALE GENOMIC DNA]</scope>
    <source>
        <strain evidence="19 20">TCU-CK1</strain>
    </source>
</reference>
<evidence type="ECO:0000256" key="14">
    <source>
        <dbReference type="PROSITE-ProRule" id="PRU01360"/>
    </source>
</evidence>
<dbReference type="Proteomes" id="UP000464593">
    <property type="component" value="Chromosome"/>
</dbReference>
<evidence type="ECO:0000256" key="16">
    <source>
        <dbReference type="RuleBase" id="RU003357"/>
    </source>
</evidence>
<dbReference type="GO" id="GO:0015344">
    <property type="term" value="F:siderophore uptake transmembrane transporter activity"/>
    <property type="evidence" value="ECO:0007669"/>
    <property type="project" value="TreeGrafter"/>
</dbReference>
<dbReference type="FunFam" id="2.170.130.10:FF:000010">
    <property type="entry name" value="Ferripyoverdine receptor"/>
    <property type="match status" value="1"/>
</dbReference>
<dbReference type="InterPro" id="IPR037066">
    <property type="entry name" value="Plug_dom_sf"/>
</dbReference>
<keyword evidence="12 19" id="KW-0675">Receptor</keyword>
<evidence type="ECO:0000256" key="12">
    <source>
        <dbReference type="ARBA" id="ARBA00023170"/>
    </source>
</evidence>
<keyword evidence="8" id="KW-0408">Iron</keyword>
<feature type="chain" id="PRO_5042056373" evidence="17">
    <location>
        <begin position="41"/>
        <end position="805"/>
    </location>
</feature>
<dbReference type="GO" id="GO:0009279">
    <property type="term" value="C:cell outer membrane"/>
    <property type="evidence" value="ECO:0007669"/>
    <property type="project" value="UniProtKB-SubCell"/>
</dbReference>
<evidence type="ECO:0000256" key="9">
    <source>
        <dbReference type="ARBA" id="ARBA00023065"/>
    </source>
</evidence>
<evidence type="ECO:0000256" key="13">
    <source>
        <dbReference type="ARBA" id="ARBA00023237"/>
    </source>
</evidence>
<proteinExistence type="inferred from homology"/>
<evidence type="ECO:0000256" key="5">
    <source>
        <dbReference type="ARBA" id="ARBA00022496"/>
    </source>
</evidence>
<evidence type="ECO:0000256" key="2">
    <source>
        <dbReference type="ARBA" id="ARBA00009810"/>
    </source>
</evidence>
<keyword evidence="9" id="KW-0406">Ion transport</keyword>
<protein>
    <submittedName>
        <fullName evidence="19">TonB-dependent outer membrane ferripyoverdine receptor FpvA</fullName>
    </submittedName>
</protein>
<dbReference type="SMART" id="SM00965">
    <property type="entry name" value="STN"/>
    <property type="match status" value="1"/>
</dbReference>
<dbReference type="Gene3D" id="2.170.130.10">
    <property type="entry name" value="TonB-dependent receptor, plug domain"/>
    <property type="match status" value="1"/>
</dbReference>
<dbReference type="InterPro" id="IPR011662">
    <property type="entry name" value="Secretin/TonB_short_N"/>
</dbReference>
<dbReference type="GO" id="GO:0015891">
    <property type="term" value="P:siderophore transport"/>
    <property type="evidence" value="ECO:0007669"/>
    <property type="project" value="InterPro"/>
</dbReference>
<dbReference type="InterPro" id="IPR010105">
    <property type="entry name" value="TonB_sidphr_rcpt"/>
</dbReference>
<feature type="short sequence motif" description="TonB C-terminal box" evidence="15">
    <location>
        <begin position="788"/>
        <end position="805"/>
    </location>
</feature>
<evidence type="ECO:0000256" key="1">
    <source>
        <dbReference type="ARBA" id="ARBA00004571"/>
    </source>
</evidence>
<feature type="domain" description="Secretin/TonB short N-terminal" evidence="18">
    <location>
        <begin position="69"/>
        <end position="120"/>
    </location>
</feature>
<dbReference type="CDD" id="cd01347">
    <property type="entry name" value="ligand_gated_channel"/>
    <property type="match status" value="1"/>
</dbReference>
<evidence type="ECO:0000256" key="7">
    <source>
        <dbReference type="ARBA" id="ARBA00022729"/>
    </source>
</evidence>
<dbReference type="EMBL" id="CP040324">
    <property type="protein sequence ID" value="QHB26055.1"/>
    <property type="molecule type" value="Genomic_DNA"/>
</dbReference>
<keyword evidence="3 14" id="KW-0813">Transport</keyword>
<keyword evidence="5" id="KW-0410">Iron transport</keyword>
<dbReference type="Pfam" id="PF07715">
    <property type="entry name" value="Plug"/>
    <property type="match status" value="1"/>
</dbReference>
<evidence type="ECO:0000259" key="18">
    <source>
        <dbReference type="SMART" id="SM00965"/>
    </source>
</evidence>
<sequence length="805" mass="88340">MSRSSLLHPTHKARLLNVTLRGALCAAAVTSALPATQVWAQEAYAEYDFAIASSSLEDAVAAYSRVAGVTVSFDPAAARGRRSPGVEGHLSAAAALERLLLGSGMQAVRRGQDSYSLHVVELDGSAIEIGATTVTSTGLGGTTEGTGSYTTGTASMLKGSTRLKDIPQSVSVITRQQMQDQNIKTVDQAMMETPGVSKSVTNAGNHVFLSRGFEIRNYQYDGIPMGYWAKGGFGKQADMAMYDHVEVLRGAAGMLIGAGDPSGTVNLVRKRPTDDFRLSVAAQAGTWDDYRTELDVSGPLSDDKRLRGRTVLSYESKDYFYDGAHSEMPFFYGVMDFALTENTVIAAGLRYQRAWQPRVWAGNLPASNNGSKLHLSRSTGLAPDWAREREETYEFFVDVNHDFNENWHGKVGINHLQIKDDYRSVWVLGSVEPSTMTGARLTPYYSGGTTRATGVDANLTGNFEAFGLEHRLIVGANYLKESDNYAQGYGTAYPINFNDLDTNVPKPSHINMSPATGETINKGIYGSVNLQLAEPLHVILGGRVSEYSYDEVFAGSPTSAQENGQVTPYAAVLYDLTPDWTLYTSYTDIFNPQYNYKSATGGALKPTTGYNYEAGIKGELFEGRLNTSLAVFYTRQKDRAQKLDVNECSASRPTCYTVGGEVESKGIELQVSGEILERWQGSVGYTYNRQVYVKDISENGKNFSDSTPKHLFRAYTSYQLAGPLARLTMGGGVTAQSDTYYLNGPYSYEQSGYAIWDAFARYQLDEHWSVQLNANNLFDRNYHEDQSGRLYGTPRNYTVTLRGNF</sequence>
<evidence type="ECO:0000256" key="8">
    <source>
        <dbReference type="ARBA" id="ARBA00023004"/>
    </source>
</evidence>
<dbReference type="PANTHER" id="PTHR32552:SF74">
    <property type="entry name" value="HYDROXAMATE SIDEROPHORE RECEPTOR FHUE"/>
    <property type="match status" value="1"/>
</dbReference>
<evidence type="ECO:0000313" key="20">
    <source>
        <dbReference type="Proteomes" id="UP000464593"/>
    </source>
</evidence>
<dbReference type="Pfam" id="PF00593">
    <property type="entry name" value="TonB_dep_Rec_b-barrel"/>
    <property type="match status" value="1"/>
</dbReference>
<keyword evidence="6 14" id="KW-0812">Transmembrane</keyword>
<evidence type="ECO:0000256" key="17">
    <source>
        <dbReference type="SAM" id="SignalP"/>
    </source>
</evidence>
<evidence type="ECO:0000256" key="6">
    <source>
        <dbReference type="ARBA" id="ARBA00022692"/>
    </source>
</evidence>
<dbReference type="PROSITE" id="PS52016">
    <property type="entry name" value="TONB_DEPENDENT_REC_3"/>
    <property type="match status" value="1"/>
</dbReference>
<keyword evidence="4 14" id="KW-1134">Transmembrane beta strand</keyword>
<comment type="subcellular location">
    <subcellularLocation>
        <location evidence="1 14">Cell outer membrane</location>
        <topology evidence="1 14">Multi-pass membrane protein</topology>
    </subcellularLocation>
</comment>
<dbReference type="InterPro" id="IPR012910">
    <property type="entry name" value="Plug_dom"/>
</dbReference>
<evidence type="ECO:0000256" key="10">
    <source>
        <dbReference type="ARBA" id="ARBA00023077"/>
    </source>
</evidence>
<dbReference type="InterPro" id="IPR039426">
    <property type="entry name" value="TonB-dep_rcpt-like"/>
</dbReference>
<evidence type="ECO:0000256" key="3">
    <source>
        <dbReference type="ARBA" id="ARBA00022448"/>
    </source>
</evidence>
<evidence type="ECO:0000256" key="4">
    <source>
        <dbReference type="ARBA" id="ARBA00022452"/>
    </source>
</evidence>
<evidence type="ECO:0000256" key="11">
    <source>
        <dbReference type="ARBA" id="ARBA00023136"/>
    </source>
</evidence>
<keyword evidence="13 14" id="KW-0998">Cell outer membrane</keyword>
<keyword evidence="7 17" id="KW-0732">Signal</keyword>
<organism evidence="19 20">
    <name type="scientific">Pseudomonas monteilii</name>
    <dbReference type="NCBI Taxonomy" id="76759"/>
    <lineage>
        <taxon>Bacteria</taxon>
        <taxon>Pseudomonadati</taxon>
        <taxon>Pseudomonadota</taxon>
        <taxon>Gammaproteobacteria</taxon>
        <taxon>Pseudomonadales</taxon>
        <taxon>Pseudomonadaceae</taxon>
        <taxon>Pseudomonas</taxon>
    </lineage>
</organism>
<feature type="signal peptide" evidence="17">
    <location>
        <begin position="1"/>
        <end position="40"/>
    </location>
</feature>
<dbReference type="InterPro" id="IPR010917">
    <property type="entry name" value="TonB_rcpt_CS"/>
</dbReference>
<name>A0AAE6R9B5_9PSED</name>
<accession>A0AAE6R9B5</accession>
<gene>
    <name evidence="19" type="ORF">TCK1_709</name>
</gene>
<dbReference type="Pfam" id="PF07660">
    <property type="entry name" value="STN"/>
    <property type="match status" value="1"/>
</dbReference>
<dbReference type="InterPro" id="IPR000531">
    <property type="entry name" value="Beta-barrel_TonB"/>
</dbReference>
<dbReference type="NCBIfam" id="TIGR01783">
    <property type="entry name" value="TonB-siderophor"/>
    <property type="match status" value="1"/>
</dbReference>
<dbReference type="GO" id="GO:0038023">
    <property type="term" value="F:signaling receptor activity"/>
    <property type="evidence" value="ECO:0007669"/>
    <property type="project" value="InterPro"/>
</dbReference>
<dbReference type="PANTHER" id="PTHR32552">
    <property type="entry name" value="FERRICHROME IRON RECEPTOR-RELATED"/>
    <property type="match status" value="1"/>
</dbReference>
<keyword evidence="11 14" id="KW-0472">Membrane</keyword>
<dbReference type="AlphaFoldDB" id="A0AAE6R9B5"/>
<keyword evidence="10 16" id="KW-0798">TonB box</keyword>
<evidence type="ECO:0000256" key="15">
    <source>
        <dbReference type="PROSITE-ProRule" id="PRU10144"/>
    </source>
</evidence>
<comment type="similarity">
    <text evidence="2 14 16">Belongs to the TonB-dependent receptor family.</text>
</comment>
<dbReference type="InterPro" id="IPR036942">
    <property type="entry name" value="Beta-barrel_TonB_sf"/>
</dbReference>
<dbReference type="PROSITE" id="PS01156">
    <property type="entry name" value="TONB_DEPENDENT_REC_2"/>
    <property type="match status" value="1"/>
</dbReference>